<dbReference type="OrthoDB" id="250606at2"/>
<dbReference type="SUPFAM" id="SSF53822">
    <property type="entry name" value="Periplasmic binding protein-like I"/>
    <property type="match status" value="1"/>
</dbReference>
<dbReference type="Gene3D" id="3.40.50.2300">
    <property type="match status" value="2"/>
</dbReference>
<dbReference type="PANTHER" id="PTHR46847:SF2">
    <property type="entry name" value="ABC TRANSPORTER SUGAR-BINDING PROTEIN"/>
    <property type="match status" value="1"/>
</dbReference>
<feature type="chain" id="PRO_5013312621" evidence="4">
    <location>
        <begin position="24"/>
        <end position="314"/>
    </location>
</feature>
<evidence type="ECO:0000313" key="6">
    <source>
        <dbReference type="EMBL" id="SFZ76715.1"/>
    </source>
</evidence>
<proteinExistence type="inferred from homology"/>
<comment type="subcellular location">
    <subcellularLocation>
        <location evidence="1">Cell envelope</location>
    </subcellularLocation>
</comment>
<feature type="signal peptide" evidence="4">
    <location>
        <begin position="1"/>
        <end position="23"/>
    </location>
</feature>
<dbReference type="Pfam" id="PF13407">
    <property type="entry name" value="Peripla_BP_4"/>
    <property type="match status" value="1"/>
</dbReference>
<protein>
    <submittedName>
        <fullName evidence="6">Ribose transport system substrate-binding protein</fullName>
    </submittedName>
</protein>
<evidence type="ECO:0000256" key="1">
    <source>
        <dbReference type="ARBA" id="ARBA00004196"/>
    </source>
</evidence>
<gene>
    <name evidence="6" type="ORF">SAMN02745887_02083</name>
</gene>
<dbReference type="GO" id="GO:0030246">
    <property type="term" value="F:carbohydrate binding"/>
    <property type="evidence" value="ECO:0007669"/>
    <property type="project" value="UniProtKB-ARBA"/>
</dbReference>
<keyword evidence="7" id="KW-1185">Reference proteome</keyword>
<dbReference type="AlphaFoldDB" id="A0A1K2HJ16"/>
<evidence type="ECO:0000256" key="2">
    <source>
        <dbReference type="ARBA" id="ARBA00007639"/>
    </source>
</evidence>
<name>A0A1K2HJ16_9NEIS</name>
<feature type="domain" description="Periplasmic binding protein" evidence="5">
    <location>
        <begin position="30"/>
        <end position="287"/>
    </location>
</feature>
<dbReference type="Proteomes" id="UP000186513">
    <property type="component" value="Unassembled WGS sequence"/>
</dbReference>
<dbReference type="InterPro" id="IPR025997">
    <property type="entry name" value="SBP_2_dom"/>
</dbReference>
<dbReference type="PANTHER" id="PTHR46847">
    <property type="entry name" value="D-ALLOSE-BINDING PERIPLASMIC PROTEIN-RELATED"/>
    <property type="match status" value="1"/>
</dbReference>
<dbReference type="STRING" id="1121279.SAMN02745887_02083"/>
<evidence type="ECO:0000313" key="7">
    <source>
        <dbReference type="Proteomes" id="UP000186513"/>
    </source>
</evidence>
<dbReference type="CDD" id="cd06321">
    <property type="entry name" value="PBP1_ABC_sugar_binding-like"/>
    <property type="match status" value="1"/>
</dbReference>
<evidence type="ECO:0000256" key="3">
    <source>
        <dbReference type="ARBA" id="ARBA00022729"/>
    </source>
</evidence>
<evidence type="ECO:0000259" key="5">
    <source>
        <dbReference type="Pfam" id="PF13407"/>
    </source>
</evidence>
<reference evidence="6 7" key="1">
    <citation type="submission" date="2016-11" db="EMBL/GenBank/DDBJ databases">
        <authorList>
            <person name="Jaros S."/>
            <person name="Januszkiewicz K."/>
            <person name="Wedrychowicz H."/>
        </authorList>
    </citation>
    <scope>NUCLEOTIDE SEQUENCE [LARGE SCALE GENOMIC DNA]</scope>
    <source>
        <strain evidence="6 7">DSM 18899</strain>
    </source>
</reference>
<keyword evidence="3 4" id="KW-0732">Signal</keyword>
<comment type="similarity">
    <text evidence="2">Belongs to the bacterial solute-binding protein 2 family.</text>
</comment>
<evidence type="ECO:0000256" key="4">
    <source>
        <dbReference type="SAM" id="SignalP"/>
    </source>
</evidence>
<sequence length="314" mass="32348">MRIASSALIVAAALAGFTAPALAAKPLKAIGVTVGDLANPFFVAIGRGTEDAAKKIAGNGVKVTTVSSKYDLNTQVGQIENFIANKVDMIVVNAADPKGIAPAIKKARDAGIVVLAVDVGADGADITVMSDNTMAGAESCKYMAQKIGGKGNVVIVNGPPVTSVIDRVNGCKKVLAGFPGIKLLSENQDAKGSRDGGMEVMANLLTANPKIDAVFTINDPTGIGAELAIRQAGRKDVKLIASVDGAPDAETVLKNKNALFAVSTAQNPYKMATTAVQMGYALMNGKKPAQAMVLLPTPPVTKENIASYQGWTRN</sequence>
<dbReference type="GO" id="GO:0030313">
    <property type="term" value="C:cell envelope"/>
    <property type="evidence" value="ECO:0007669"/>
    <property type="project" value="UniProtKB-SubCell"/>
</dbReference>
<dbReference type="RefSeq" id="WP_072428587.1">
    <property type="nucleotide sequence ID" value="NZ_FPKR01000007.1"/>
</dbReference>
<accession>A0A1K2HJ16</accession>
<organism evidence="6 7">
    <name type="scientific">Chitinimonas taiwanensis DSM 18899</name>
    <dbReference type="NCBI Taxonomy" id="1121279"/>
    <lineage>
        <taxon>Bacteria</taxon>
        <taxon>Pseudomonadati</taxon>
        <taxon>Pseudomonadota</taxon>
        <taxon>Betaproteobacteria</taxon>
        <taxon>Neisseriales</taxon>
        <taxon>Chitinibacteraceae</taxon>
        <taxon>Chitinimonas</taxon>
    </lineage>
</organism>
<dbReference type="EMBL" id="FPKR01000007">
    <property type="protein sequence ID" value="SFZ76715.1"/>
    <property type="molecule type" value="Genomic_DNA"/>
</dbReference>
<dbReference type="InterPro" id="IPR028082">
    <property type="entry name" value="Peripla_BP_I"/>
</dbReference>